<evidence type="ECO:0000313" key="2">
    <source>
        <dbReference type="Proteomes" id="UP000264215"/>
    </source>
</evidence>
<proteinExistence type="predicted"/>
<name>A0A3D3TJA5_9BACT</name>
<reference evidence="1 2" key="1">
    <citation type="journal article" date="2018" name="Nat. Biotechnol.">
        <title>A standardized bacterial taxonomy based on genome phylogeny substantially revises the tree of life.</title>
        <authorList>
            <person name="Parks D.H."/>
            <person name="Chuvochina M."/>
            <person name="Waite D.W."/>
            <person name="Rinke C."/>
            <person name="Skarshewski A."/>
            <person name="Chaumeil P.A."/>
            <person name="Hugenholtz P."/>
        </authorList>
    </citation>
    <scope>NUCLEOTIDE SEQUENCE [LARGE SCALE GENOMIC DNA]</scope>
    <source>
        <strain evidence="1">UBA9905</strain>
    </source>
</reference>
<keyword evidence="1" id="KW-0378">Hydrolase</keyword>
<dbReference type="AlphaFoldDB" id="A0A3D3TJA5"/>
<gene>
    <name evidence="1" type="ORF">DIT26_01355</name>
</gene>
<dbReference type="EMBL" id="DQBS01000035">
    <property type="protein sequence ID" value="HCO69224.1"/>
    <property type="molecule type" value="Genomic_DNA"/>
</dbReference>
<dbReference type="GO" id="GO:0016787">
    <property type="term" value="F:hydrolase activity"/>
    <property type="evidence" value="ECO:0007669"/>
    <property type="project" value="UniProtKB-KW"/>
</dbReference>
<comment type="caution">
    <text evidence="1">The sequence shown here is derived from an EMBL/GenBank/DDBJ whole genome shotgun (WGS) entry which is preliminary data.</text>
</comment>
<dbReference type="Proteomes" id="UP000264215">
    <property type="component" value="Unassembled WGS sequence"/>
</dbReference>
<protein>
    <submittedName>
        <fullName evidence="1">Hydrolase-like protein</fullName>
    </submittedName>
</protein>
<sequence length="35" mass="4080">MPQAGSEARWHEELMLGRTSGEVKLLRRRQKEPVC</sequence>
<accession>A0A3D3TJA5</accession>
<evidence type="ECO:0000313" key="1">
    <source>
        <dbReference type="EMBL" id="HCO69224.1"/>
    </source>
</evidence>
<organism evidence="1 2">
    <name type="scientific">Mesotoga infera</name>
    <dbReference type="NCBI Taxonomy" id="1236046"/>
    <lineage>
        <taxon>Bacteria</taxon>
        <taxon>Thermotogati</taxon>
        <taxon>Thermotogota</taxon>
        <taxon>Thermotogae</taxon>
        <taxon>Kosmotogales</taxon>
        <taxon>Kosmotogaceae</taxon>
        <taxon>Mesotoga</taxon>
    </lineage>
</organism>